<proteinExistence type="predicted"/>
<name>A0A9P7V4R7_9AGAR</name>
<reference evidence="1" key="1">
    <citation type="journal article" date="2021" name="Genome Biol. Evol.">
        <title>The assembled and annotated genome of the fairy-ring fungus Marasmius oreades.</title>
        <authorList>
            <person name="Hiltunen M."/>
            <person name="Ament-Velasquez S.L."/>
            <person name="Johannesson H."/>
        </authorList>
    </citation>
    <scope>NUCLEOTIDE SEQUENCE</scope>
    <source>
        <strain evidence="1">03SP1</strain>
    </source>
</reference>
<dbReference type="RefSeq" id="XP_043016617.1">
    <property type="nucleotide sequence ID" value="XM_043147903.1"/>
</dbReference>
<comment type="caution">
    <text evidence="1">The sequence shown here is derived from an EMBL/GenBank/DDBJ whole genome shotgun (WGS) entry which is preliminary data.</text>
</comment>
<dbReference type="KEGG" id="more:E1B28_001926"/>
<dbReference type="GeneID" id="66071002"/>
<accession>A0A9P7V4R7</accession>
<sequence length="126" mass="14474">MVGSNEDHFLKARCCTGSSSHLIALSRMSPILETHPHARQYGIDFWMDRERSERDAGPELTLSDLSRPPVSHTAYQRQTHLLPKSTCRSGAGGPQEIFYFTAFKLLRDSKYGEHHIRQSHVVHFRR</sequence>
<dbReference type="AlphaFoldDB" id="A0A9P7V4R7"/>
<evidence type="ECO:0000313" key="2">
    <source>
        <dbReference type="Proteomes" id="UP001049176"/>
    </source>
</evidence>
<protein>
    <submittedName>
        <fullName evidence="1">Uncharacterized protein</fullName>
    </submittedName>
</protein>
<evidence type="ECO:0000313" key="1">
    <source>
        <dbReference type="EMBL" id="KAG7100147.1"/>
    </source>
</evidence>
<organism evidence="1 2">
    <name type="scientific">Marasmius oreades</name>
    <name type="common">fairy-ring Marasmius</name>
    <dbReference type="NCBI Taxonomy" id="181124"/>
    <lineage>
        <taxon>Eukaryota</taxon>
        <taxon>Fungi</taxon>
        <taxon>Dikarya</taxon>
        <taxon>Basidiomycota</taxon>
        <taxon>Agaricomycotina</taxon>
        <taxon>Agaricomycetes</taxon>
        <taxon>Agaricomycetidae</taxon>
        <taxon>Agaricales</taxon>
        <taxon>Marasmiineae</taxon>
        <taxon>Marasmiaceae</taxon>
        <taxon>Marasmius</taxon>
    </lineage>
</organism>
<dbReference type="EMBL" id="CM032181">
    <property type="protein sequence ID" value="KAG7100147.1"/>
    <property type="molecule type" value="Genomic_DNA"/>
</dbReference>
<dbReference type="Proteomes" id="UP001049176">
    <property type="component" value="Chromosome 1"/>
</dbReference>
<keyword evidence="2" id="KW-1185">Reference proteome</keyword>
<gene>
    <name evidence="1" type="ORF">E1B28_001926</name>
</gene>